<dbReference type="PANTHER" id="PTHR11644:SF2">
    <property type="entry name" value="CYTIDINE DEAMINASE"/>
    <property type="match status" value="1"/>
</dbReference>
<dbReference type="AlphaFoldDB" id="A0A119D098"/>
<feature type="domain" description="CMP/dCMP-type deaminase" evidence="10">
    <location>
        <begin position="186"/>
        <end position="298"/>
    </location>
</feature>
<dbReference type="InterPro" id="IPR016192">
    <property type="entry name" value="APOBEC/CMP_deaminase_Zn-bd"/>
</dbReference>
<dbReference type="GO" id="GO:0005829">
    <property type="term" value="C:cytosol"/>
    <property type="evidence" value="ECO:0007669"/>
    <property type="project" value="TreeGrafter"/>
</dbReference>
<sequence>MQNRFLDSITQLDKPLATALVPLLDEQFCGHITAEQFQSLVKASGQTEQQVVMALLPIAASLAIAPISEFYVGAIVKGASGDLYMGANLELPGEALFHSVHAEQSAISHAWLSGETEILDIIINYSPCGHCRQFMNELFNGSKIKIHLPQQEIQTLAHYLPYGFSPADLGITVPLLCKREQEFCCDSDDPMIIEAIDQMGLSYAPYTNCNAAVVLETNDGATFCGRYAENAAFNPSMQPMQMALSNLIRNNRQYSEIKRAVLAESSVGKISLVGAAMDALHAIAPIELQHVVVEPLLG</sequence>
<dbReference type="GO" id="GO:0055086">
    <property type="term" value="P:nucleobase-containing small molecule metabolic process"/>
    <property type="evidence" value="ECO:0007669"/>
    <property type="project" value="UniProtKB-ARBA"/>
</dbReference>
<comment type="subunit">
    <text evidence="2 6">Homodimer.</text>
</comment>
<evidence type="ECO:0000313" key="11">
    <source>
        <dbReference type="EMBL" id="KVX02605.1"/>
    </source>
</evidence>
<evidence type="ECO:0000256" key="1">
    <source>
        <dbReference type="ARBA" id="ARBA00006576"/>
    </source>
</evidence>
<dbReference type="GO" id="GO:0008270">
    <property type="term" value="F:zinc ion binding"/>
    <property type="evidence" value="ECO:0007669"/>
    <property type="project" value="UniProtKB-UniRule"/>
</dbReference>
<dbReference type="InterPro" id="IPR050202">
    <property type="entry name" value="Cyt/Deoxycyt_deaminase"/>
</dbReference>
<dbReference type="Pfam" id="PF08211">
    <property type="entry name" value="dCMP_cyt_deam_2"/>
    <property type="match status" value="1"/>
</dbReference>
<dbReference type="InterPro" id="IPR002125">
    <property type="entry name" value="CMP_dCMP_dom"/>
</dbReference>
<dbReference type="SUPFAM" id="SSF53927">
    <property type="entry name" value="Cytidine deaminase-like"/>
    <property type="match status" value="2"/>
</dbReference>
<dbReference type="FunFam" id="3.40.140.10:FF:000007">
    <property type="entry name" value="Cytidine deaminase"/>
    <property type="match status" value="1"/>
</dbReference>
<gene>
    <name evidence="6" type="primary">cdd</name>
    <name evidence="11" type="ORF">AWJ07_12910</name>
</gene>
<dbReference type="InterPro" id="IPR013171">
    <property type="entry name" value="Cyd/dCyd_deaminase_Zn-bd"/>
</dbReference>
<comment type="function">
    <text evidence="6">This enzyme scavenges exogenous and endogenous cytidine and 2'-deoxycytidine for UMP synthesis.</text>
</comment>
<dbReference type="Pfam" id="PF00383">
    <property type="entry name" value="dCMP_cyt_deam_1"/>
    <property type="match status" value="1"/>
</dbReference>
<feature type="binding site" evidence="6 9">
    <location>
        <position position="128"/>
    </location>
    <ligand>
        <name>Zn(2+)</name>
        <dbReference type="ChEBI" id="CHEBI:29105"/>
        <note>catalytic</note>
    </ligand>
</feature>
<feature type="binding site" evidence="6 9">
    <location>
        <position position="101"/>
    </location>
    <ligand>
        <name>Zn(2+)</name>
        <dbReference type="ChEBI" id="CHEBI:29105"/>
        <note>catalytic</note>
    </ligand>
</feature>
<comment type="similarity">
    <text evidence="1 6">Belongs to the cytidine and deoxycytidylate deaminase family.</text>
</comment>
<evidence type="ECO:0000256" key="3">
    <source>
        <dbReference type="ARBA" id="ARBA00022723"/>
    </source>
</evidence>
<comment type="catalytic activity">
    <reaction evidence="6">
        <text>cytidine + H2O + H(+) = uridine + NH4(+)</text>
        <dbReference type="Rhea" id="RHEA:16069"/>
        <dbReference type="ChEBI" id="CHEBI:15377"/>
        <dbReference type="ChEBI" id="CHEBI:15378"/>
        <dbReference type="ChEBI" id="CHEBI:16704"/>
        <dbReference type="ChEBI" id="CHEBI:17562"/>
        <dbReference type="ChEBI" id="CHEBI:28938"/>
        <dbReference type="EC" id="3.5.4.5"/>
    </reaction>
</comment>
<dbReference type="GO" id="GO:0042802">
    <property type="term" value="F:identical protein binding"/>
    <property type="evidence" value="ECO:0007669"/>
    <property type="project" value="UniProtKB-ARBA"/>
</dbReference>
<evidence type="ECO:0000256" key="6">
    <source>
        <dbReference type="HAMAP-Rule" id="MF_01558"/>
    </source>
</evidence>
<comment type="caution">
    <text evidence="11">The sequence shown here is derived from an EMBL/GenBank/DDBJ whole genome shotgun (WGS) entry which is preliminary data.</text>
</comment>
<evidence type="ECO:0000256" key="9">
    <source>
        <dbReference type="PIRSR" id="PIRSR006334-3"/>
    </source>
</evidence>
<name>A0A119D098_SHEFR</name>
<feature type="active site" description="Proton donor" evidence="6 7">
    <location>
        <position position="103"/>
    </location>
</feature>
<feature type="domain" description="CMP/dCMP-type deaminase" evidence="10">
    <location>
        <begin position="47"/>
        <end position="167"/>
    </location>
</feature>
<comment type="cofactor">
    <cofactor evidence="6 9">
        <name>Zn(2+)</name>
        <dbReference type="ChEBI" id="CHEBI:29105"/>
    </cofactor>
    <text evidence="6 9">Binds 1 zinc ion.</text>
</comment>
<keyword evidence="5 6" id="KW-0862">Zinc</keyword>
<evidence type="ECO:0000259" key="10">
    <source>
        <dbReference type="PROSITE" id="PS51747"/>
    </source>
</evidence>
<dbReference type="HAMAP" id="MF_01558">
    <property type="entry name" value="Cyt_deam"/>
    <property type="match status" value="1"/>
</dbReference>
<reference evidence="11 12" key="1">
    <citation type="submission" date="2016-01" db="EMBL/GenBank/DDBJ databases">
        <title>Draft genome of the antarctic isolate Shewanella frigidimarina Ag06-30.</title>
        <authorList>
            <person name="Parmeciano Di Noto G."/>
            <person name="Vazquez S."/>
            <person name="Mac Cormack W."/>
            <person name="Iriarte A."/>
            <person name="Quiroga C."/>
        </authorList>
    </citation>
    <scope>NUCLEOTIDE SEQUENCE [LARGE SCALE GENOMIC DNA]</scope>
    <source>
        <strain evidence="11 12">Ag06-30</strain>
    </source>
</reference>
<proteinExistence type="inferred from homology"/>
<organism evidence="11">
    <name type="scientific">Shewanella frigidimarina</name>
    <dbReference type="NCBI Taxonomy" id="56812"/>
    <lineage>
        <taxon>Bacteria</taxon>
        <taxon>Pseudomonadati</taxon>
        <taxon>Pseudomonadota</taxon>
        <taxon>Gammaproteobacteria</taxon>
        <taxon>Alteromonadales</taxon>
        <taxon>Shewanellaceae</taxon>
        <taxon>Shewanella</taxon>
    </lineage>
</organism>
<keyword evidence="3 6" id="KW-0479">Metal-binding</keyword>
<dbReference type="InterPro" id="IPR016193">
    <property type="entry name" value="Cytidine_deaminase-like"/>
</dbReference>
<dbReference type="PANTHER" id="PTHR11644">
    <property type="entry name" value="CYTIDINE DEAMINASE"/>
    <property type="match status" value="1"/>
</dbReference>
<dbReference type="CDD" id="cd01283">
    <property type="entry name" value="cytidine_deaminase"/>
    <property type="match status" value="1"/>
</dbReference>
<dbReference type="GO" id="GO:0072527">
    <property type="term" value="P:pyrimidine-containing compound metabolic process"/>
    <property type="evidence" value="ECO:0007669"/>
    <property type="project" value="UniProtKB-ARBA"/>
</dbReference>
<evidence type="ECO:0000256" key="4">
    <source>
        <dbReference type="ARBA" id="ARBA00022801"/>
    </source>
</evidence>
<dbReference type="PIRSF" id="PIRSF006334">
    <property type="entry name" value="Cdd_plus_pseudo"/>
    <property type="match status" value="1"/>
</dbReference>
<keyword evidence="4 6" id="KW-0378">Hydrolase</keyword>
<dbReference type="Gene3D" id="3.40.140.10">
    <property type="entry name" value="Cytidine Deaminase, domain 2"/>
    <property type="match status" value="2"/>
</dbReference>
<evidence type="ECO:0000256" key="5">
    <source>
        <dbReference type="ARBA" id="ARBA00022833"/>
    </source>
</evidence>
<dbReference type="NCBIfam" id="NF006537">
    <property type="entry name" value="PRK09027.1"/>
    <property type="match status" value="1"/>
</dbReference>
<dbReference type="EMBL" id="LRDC01000011">
    <property type="protein sequence ID" value="KVX02605.1"/>
    <property type="molecule type" value="Genomic_DNA"/>
</dbReference>
<dbReference type="Proteomes" id="UP000055702">
    <property type="component" value="Unassembled WGS sequence"/>
</dbReference>
<evidence type="ECO:0000313" key="12">
    <source>
        <dbReference type="Proteomes" id="UP000055702"/>
    </source>
</evidence>
<feature type="binding site" evidence="6 8">
    <location>
        <begin position="88"/>
        <end position="90"/>
    </location>
    <ligand>
        <name>substrate</name>
    </ligand>
</feature>
<dbReference type="EC" id="3.5.4.5" evidence="6"/>
<comment type="catalytic activity">
    <reaction evidence="6">
        <text>2'-deoxycytidine + H2O + H(+) = 2'-deoxyuridine + NH4(+)</text>
        <dbReference type="Rhea" id="RHEA:13433"/>
        <dbReference type="ChEBI" id="CHEBI:15377"/>
        <dbReference type="ChEBI" id="CHEBI:15378"/>
        <dbReference type="ChEBI" id="CHEBI:15698"/>
        <dbReference type="ChEBI" id="CHEBI:16450"/>
        <dbReference type="ChEBI" id="CHEBI:28938"/>
        <dbReference type="EC" id="3.5.4.5"/>
    </reaction>
</comment>
<dbReference type="PROSITE" id="PS51747">
    <property type="entry name" value="CYT_DCMP_DEAMINASES_2"/>
    <property type="match status" value="2"/>
</dbReference>
<evidence type="ECO:0000256" key="2">
    <source>
        <dbReference type="ARBA" id="ARBA00011738"/>
    </source>
</evidence>
<protein>
    <recommendedName>
        <fullName evidence="6">Cytidine deaminase</fullName>
        <ecNumber evidence="6">3.5.4.5</ecNumber>
    </recommendedName>
    <alternativeName>
        <fullName evidence="6">Cytidine aminohydrolase</fullName>
        <shortName evidence="6">CDA</shortName>
    </alternativeName>
</protein>
<dbReference type="PROSITE" id="PS00903">
    <property type="entry name" value="CYT_DCMP_DEAMINASES_1"/>
    <property type="match status" value="1"/>
</dbReference>
<evidence type="ECO:0000256" key="8">
    <source>
        <dbReference type="PIRSR" id="PIRSR006334-2"/>
    </source>
</evidence>
<dbReference type="RefSeq" id="WP_059745007.1">
    <property type="nucleotide sequence ID" value="NZ_LRDC01000011.1"/>
</dbReference>
<feature type="binding site" evidence="6 9">
    <location>
        <position position="131"/>
    </location>
    <ligand>
        <name>Zn(2+)</name>
        <dbReference type="ChEBI" id="CHEBI:29105"/>
        <note>catalytic</note>
    </ligand>
</feature>
<evidence type="ECO:0000256" key="7">
    <source>
        <dbReference type="PIRSR" id="PIRSR006334-1"/>
    </source>
</evidence>
<dbReference type="InterPro" id="IPR020797">
    <property type="entry name" value="Cytidine_deaminase_bacteria"/>
</dbReference>
<accession>A0A119D098</accession>
<dbReference type="GO" id="GO:0004126">
    <property type="term" value="F:cytidine deaminase activity"/>
    <property type="evidence" value="ECO:0007669"/>
    <property type="project" value="UniProtKB-UniRule"/>
</dbReference>